<organism evidence="1 2">
    <name type="scientific">Polychaeton citri CBS 116435</name>
    <dbReference type="NCBI Taxonomy" id="1314669"/>
    <lineage>
        <taxon>Eukaryota</taxon>
        <taxon>Fungi</taxon>
        <taxon>Dikarya</taxon>
        <taxon>Ascomycota</taxon>
        <taxon>Pezizomycotina</taxon>
        <taxon>Dothideomycetes</taxon>
        <taxon>Dothideomycetidae</taxon>
        <taxon>Capnodiales</taxon>
        <taxon>Capnodiaceae</taxon>
        <taxon>Polychaeton</taxon>
    </lineage>
</organism>
<dbReference type="Proteomes" id="UP000799441">
    <property type="component" value="Unassembled WGS sequence"/>
</dbReference>
<name>A0A9P4UM50_9PEZI</name>
<reference evidence="1" key="1">
    <citation type="journal article" date="2020" name="Stud. Mycol.">
        <title>101 Dothideomycetes genomes: a test case for predicting lifestyles and emergence of pathogens.</title>
        <authorList>
            <person name="Haridas S."/>
            <person name="Albert R."/>
            <person name="Binder M."/>
            <person name="Bloem J."/>
            <person name="Labutti K."/>
            <person name="Salamov A."/>
            <person name="Andreopoulos B."/>
            <person name="Baker S."/>
            <person name="Barry K."/>
            <person name="Bills G."/>
            <person name="Bluhm B."/>
            <person name="Cannon C."/>
            <person name="Castanera R."/>
            <person name="Culley D."/>
            <person name="Daum C."/>
            <person name="Ezra D."/>
            <person name="Gonzalez J."/>
            <person name="Henrissat B."/>
            <person name="Kuo A."/>
            <person name="Liang C."/>
            <person name="Lipzen A."/>
            <person name="Lutzoni F."/>
            <person name="Magnuson J."/>
            <person name="Mondo S."/>
            <person name="Nolan M."/>
            <person name="Ohm R."/>
            <person name="Pangilinan J."/>
            <person name="Park H.-J."/>
            <person name="Ramirez L."/>
            <person name="Alfaro M."/>
            <person name="Sun H."/>
            <person name="Tritt A."/>
            <person name="Yoshinaga Y."/>
            <person name="Zwiers L.-H."/>
            <person name="Turgeon B."/>
            <person name="Goodwin S."/>
            <person name="Spatafora J."/>
            <person name="Crous P."/>
            <person name="Grigoriev I."/>
        </authorList>
    </citation>
    <scope>NUCLEOTIDE SEQUENCE</scope>
    <source>
        <strain evidence="1">CBS 116435</strain>
    </source>
</reference>
<dbReference type="PANTHER" id="PTHR31749:SF3">
    <property type="entry name" value="KINETOCHORE-ASSOCIATED PROTEIN NSL1 HOMOLOG"/>
    <property type="match status" value="1"/>
</dbReference>
<proteinExistence type="predicted"/>
<dbReference type="PANTHER" id="PTHR31749">
    <property type="entry name" value="KINETOCHORE-ASSOCIATED PROTEIN NSL1 HOMOLOG"/>
    <property type="match status" value="1"/>
</dbReference>
<dbReference type="InterPro" id="IPR013950">
    <property type="entry name" value="Mis14/Nsl1"/>
</dbReference>
<evidence type="ECO:0000313" key="2">
    <source>
        <dbReference type="Proteomes" id="UP000799441"/>
    </source>
</evidence>
<dbReference type="EMBL" id="MU003824">
    <property type="protein sequence ID" value="KAF2718498.1"/>
    <property type="molecule type" value="Genomic_DNA"/>
</dbReference>
<protein>
    <submittedName>
        <fullName evidence="1">Uncharacterized protein</fullName>
    </submittedName>
</protein>
<sequence length="229" mass="26105">MSIFEFNGNIQGERATETVHRRVELQSPADLHYLVNNLQHVAYKRLDKQFPSDQRNGQQDATRTKAESLIDEYIEKVFASAKWNISINGMHSEEMEAELAKAQEGEETEPFDAKLAQRVQALSAQIEHQTLQLANLRRTAPAETAHKFQLSFEKQSHEYEIKIAQESERMIKEAAETSMEIENIERSGELQETWQKSTGNLNALKVGIAGTITEMERAQKAAVLVTERY</sequence>
<accession>A0A9P4UM50</accession>
<evidence type="ECO:0000313" key="1">
    <source>
        <dbReference type="EMBL" id="KAF2718498.1"/>
    </source>
</evidence>
<dbReference type="GO" id="GO:0000444">
    <property type="term" value="C:MIS12/MIND type complex"/>
    <property type="evidence" value="ECO:0007669"/>
    <property type="project" value="TreeGrafter"/>
</dbReference>
<dbReference type="GO" id="GO:0000070">
    <property type="term" value="P:mitotic sister chromatid segregation"/>
    <property type="evidence" value="ECO:0007669"/>
    <property type="project" value="InterPro"/>
</dbReference>
<gene>
    <name evidence="1" type="ORF">K431DRAFT_230703</name>
</gene>
<keyword evidence="2" id="KW-1185">Reference proteome</keyword>
<dbReference type="Pfam" id="PF08641">
    <property type="entry name" value="Mis14"/>
    <property type="match status" value="1"/>
</dbReference>
<comment type="caution">
    <text evidence="1">The sequence shown here is derived from an EMBL/GenBank/DDBJ whole genome shotgun (WGS) entry which is preliminary data.</text>
</comment>
<dbReference type="AlphaFoldDB" id="A0A9P4UM50"/>
<dbReference type="OrthoDB" id="2135762at2759"/>